<dbReference type="AlphaFoldDB" id="A0AAW0D924"/>
<sequence length="612" mass="67172">MRCTSVSLFLLLFWVVSGYQLVDNFAGLTFFDNWDFYGNYDNLTLGDVVWLDVADAFTQQLAYVNAAGNVIIKVDNFSNVPFNQKRNSVRITTKSSYALGTLWIIDAVHVPYGCSVWPSIWTMGPSWPAGGEIDIFEAINLNLNNQYALHTTPGCLHTTPLDQKGVSSIPDCSQSSGCLVGETMPNSYQAGFAAAGGGVWATQFDYTGLFNLPGSIWFWSRPNVPQSIVQSTAESSIDLSDWGPPSASYINSTCTVENFFGPQKMFIDITLCGQYAGLPEQYLATCAGQGPTGKCYDDNVVGPGNNYDNAYFEIKSIRAYTTAAPGATGVSALDNSHSGGKRTIHPMWSSLLLALLSVAFRTSRNLCVRCSQRLQASSPHPGARFLGEARRAYASKHSNTGKEGKYSKSTADLVPGSKQPITDEAARAEYAKADEKMKAAVEWYRKECAGVESRANGRVTPAVLDPVRVRLPASGDHEYRLEEVATVGVRDGSTLIITIFDEDTMKHVEKGLYDSKIPNIVPQKHDARTIKIPIPKPTVESNTALVTAATRKAEDVRVQIRKQHQTSLKRGNYKKHSIEMEEFQKLVDRHIADVEKIVLDLKRATTVGGKKK</sequence>
<dbReference type="Gene3D" id="2.60.120.200">
    <property type="match status" value="1"/>
</dbReference>
<dbReference type="InterPro" id="IPR050546">
    <property type="entry name" value="Glycosyl_Hydrlase_16"/>
</dbReference>
<evidence type="ECO:0000313" key="5">
    <source>
        <dbReference type="Proteomes" id="UP001362999"/>
    </source>
</evidence>
<reference evidence="4 5" key="1">
    <citation type="journal article" date="2024" name="J Genomics">
        <title>Draft genome sequencing and assembly of Favolaschia claudopus CIRM-BRFM 2984 isolated from oak limbs.</title>
        <authorList>
            <person name="Navarro D."/>
            <person name="Drula E."/>
            <person name="Chaduli D."/>
            <person name="Cazenave R."/>
            <person name="Ahrendt S."/>
            <person name="Wang J."/>
            <person name="Lipzen A."/>
            <person name="Daum C."/>
            <person name="Barry K."/>
            <person name="Grigoriev I.V."/>
            <person name="Favel A."/>
            <person name="Rosso M.N."/>
            <person name="Martin F."/>
        </authorList>
    </citation>
    <scope>NUCLEOTIDE SEQUENCE [LARGE SCALE GENOMIC DNA]</scope>
    <source>
        <strain evidence="4 5">CIRM-BRFM 2984</strain>
    </source>
</reference>
<name>A0AAW0D924_9AGAR</name>
<evidence type="ECO:0000313" key="4">
    <source>
        <dbReference type="EMBL" id="KAK7046716.1"/>
    </source>
</evidence>
<dbReference type="EMBL" id="JAWWNJ010000010">
    <property type="protein sequence ID" value="KAK7046716.1"/>
    <property type="molecule type" value="Genomic_DNA"/>
</dbReference>
<dbReference type="Pfam" id="PF26113">
    <property type="entry name" value="GH16_XgeA"/>
    <property type="match status" value="1"/>
</dbReference>
<evidence type="ECO:0000256" key="2">
    <source>
        <dbReference type="SAM" id="SignalP"/>
    </source>
</evidence>
<accession>A0AAW0D924</accession>
<dbReference type="Gene3D" id="3.30.1360.40">
    <property type="match status" value="1"/>
</dbReference>
<dbReference type="Gene3D" id="1.10.132.20">
    <property type="entry name" value="Ribosome-recycling factor"/>
    <property type="match status" value="1"/>
</dbReference>
<protein>
    <submittedName>
        <fullName evidence="4">Rhodanese domain-containing protein</fullName>
    </submittedName>
</protein>
<dbReference type="PROSITE" id="PS51762">
    <property type="entry name" value="GH16_2"/>
    <property type="match status" value="1"/>
</dbReference>
<dbReference type="SUPFAM" id="SSF55194">
    <property type="entry name" value="Ribosome recycling factor, RRF"/>
    <property type="match status" value="1"/>
</dbReference>
<dbReference type="PANTHER" id="PTHR10963">
    <property type="entry name" value="GLYCOSYL HYDROLASE-RELATED"/>
    <property type="match status" value="1"/>
</dbReference>
<dbReference type="Proteomes" id="UP001362999">
    <property type="component" value="Unassembled WGS sequence"/>
</dbReference>
<evidence type="ECO:0000259" key="3">
    <source>
        <dbReference type="PROSITE" id="PS51762"/>
    </source>
</evidence>
<gene>
    <name evidence="4" type="ORF">R3P38DRAFT_2507361</name>
</gene>
<feature type="chain" id="PRO_5043709995" evidence="2">
    <location>
        <begin position="19"/>
        <end position="612"/>
    </location>
</feature>
<dbReference type="SUPFAM" id="SSF49899">
    <property type="entry name" value="Concanavalin A-like lectins/glucanases"/>
    <property type="match status" value="1"/>
</dbReference>
<feature type="domain" description="GH16" evidence="3">
    <location>
        <begin position="17"/>
        <end position="284"/>
    </location>
</feature>
<dbReference type="PANTHER" id="PTHR10963:SF24">
    <property type="entry name" value="GLYCOSIDASE C21B10.07-RELATED"/>
    <property type="match status" value="1"/>
</dbReference>
<dbReference type="InterPro" id="IPR036191">
    <property type="entry name" value="RRF_sf"/>
</dbReference>
<dbReference type="GO" id="GO:0009251">
    <property type="term" value="P:glucan catabolic process"/>
    <property type="evidence" value="ECO:0007669"/>
    <property type="project" value="TreeGrafter"/>
</dbReference>
<keyword evidence="2" id="KW-0732">Signal</keyword>
<feature type="region of interest" description="Disordered" evidence="1">
    <location>
        <begin position="394"/>
        <end position="418"/>
    </location>
</feature>
<dbReference type="InterPro" id="IPR013320">
    <property type="entry name" value="ConA-like_dom_sf"/>
</dbReference>
<dbReference type="GO" id="GO:0004553">
    <property type="term" value="F:hydrolase activity, hydrolyzing O-glycosyl compounds"/>
    <property type="evidence" value="ECO:0007669"/>
    <property type="project" value="InterPro"/>
</dbReference>
<dbReference type="InterPro" id="IPR023584">
    <property type="entry name" value="Ribosome_recyc_fac_dom"/>
</dbReference>
<organism evidence="4 5">
    <name type="scientific">Favolaschia claudopus</name>
    <dbReference type="NCBI Taxonomy" id="2862362"/>
    <lineage>
        <taxon>Eukaryota</taxon>
        <taxon>Fungi</taxon>
        <taxon>Dikarya</taxon>
        <taxon>Basidiomycota</taxon>
        <taxon>Agaricomycotina</taxon>
        <taxon>Agaricomycetes</taxon>
        <taxon>Agaricomycetidae</taxon>
        <taxon>Agaricales</taxon>
        <taxon>Marasmiineae</taxon>
        <taxon>Mycenaceae</taxon>
        <taxon>Favolaschia</taxon>
    </lineage>
</organism>
<keyword evidence="5" id="KW-1185">Reference proteome</keyword>
<comment type="caution">
    <text evidence="4">The sequence shown here is derived from an EMBL/GenBank/DDBJ whole genome shotgun (WGS) entry which is preliminary data.</text>
</comment>
<proteinExistence type="predicted"/>
<dbReference type="Pfam" id="PF01765">
    <property type="entry name" value="RRF"/>
    <property type="match status" value="1"/>
</dbReference>
<evidence type="ECO:0000256" key="1">
    <source>
        <dbReference type="SAM" id="MobiDB-lite"/>
    </source>
</evidence>
<dbReference type="InterPro" id="IPR000757">
    <property type="entry name" value="Beta-glucanase-like"/>
</dbReference>
<feature type="signal peptide" evidence="2">
    <location>
        <begin position="1"/>
        <end position="18"/>
    </location>
</feature>